<dbReference type="SMART" id="SM00458">
    <property type="entry name" value="RICIN"/>
    <property type="match status" value="1"/>
</dbReference>
<dbReference type="InterPro" id="IPR035992">
    <property type="entry name" value="Ricin_B-like_lectins"/>
</dbReference>
<name>A0A7H1BH52_9ACTN</name>
<feature type="signal peptide" evidence="1">
    <location>
        <begin position="1"/>
        <end position="43"/>
    </location>
</feature>
<dbReference type="InterPro" id="IPR006311">
    <property type="entry name" value="TAT_signal"/>
</dbReference>
<accession>A0A7H1BH52</accession>
<evidence type="ECO:0000256" key="1">
    <source>
        <dbReference type="SAM" id="SignalP"/>
    </source>
</evidence>
<dbReference type="RefSeq" id="WP_188340718.1">
    <property type="nucleotide sequence ID" value="NZ_CP061281.1"/>
</dbReference>
<gene>
    <name evidence="3" type="ORF">IAG42_33570</name>
</gene>
<keyword evidence="4" id="KW-1185">Reference proteome</keyword>
<dbReference type="PROSITE" id="PS51318">
    <property type="entry name" value="TAT"/>
    <property type="match status" value="1"/>
</dbReference>
<dbReference type="Proteomes" id="UP000516428">
    <property type="component" value="Chromosome"/>
</dbReference>
<dbReference type="AlphaFoldDB" id="A0A7H1BH52"/>
<proteinExistence type="predicted"/>
<dbReference type="EMBL" id="CP061281">
    <property type="protein sequence ID" value="QNS08057.1"/>
    <property type="molecule type" value="Genomic_DNA"/>
</dbReference>
<feature type="chain" id="PRO_5028822308" evidence="1">
    <location>
        <begin position="44"/>
        <end position="394"/>
    </location>
</feature>
<dbReference type="InterPro" id="IPR000772">
    <property type="entry name" value="Ricin_B_lectin"/>
</dbReference>
<keyword evidence="1" id="KW-0732">Signal</keyword>
<organism evidence="3 4">
    <name type="scientific">Streptomyces xanthii</name>
    <dbReference type="NCBI Taxonomy" id="2768069"/>
    <lineage>
        <taxon>Bacteria</taxon>
        <taxon>Bacillati</taxon>
        <taxon>Actinomycetota</taxon>
        <taxon>Actinomycetes</taxon>
        <taxon>Kitasatosporales</taxon>
        <taxon>Streptomycetaceae</taxon>
        <taxon>Streptomyces</taxon>
    </lineage>
</organism>
<dbReference type="SUPFAM" id="SSF50370">
    <property type="entry name" value="Ricin B-like lectins"/>
    <property type="match status" value="1"/>
</dbReference>
<dbReference type="PROSITE" id="PS50231">
    <property type="entry name" value="RICIN_B_LECTIN"/>
    <property type="match status" value="1"/>
</dbReference>
<evidence type="ECO:0000313" key="3">
    <source>
        <dbReference type="EMBL" id="QNS08057.1"/>
    </source>
</evidence>
<evidence type="ECO:0000313" key="4">
    <source>
        <dbReference type="Proteomes" id="UP000516428"/>
    </source>
</evidence>
<dbReference type="InterPro" id="IPR021862">
    <property type="entry name" value="DUF3472"/>
</dbReference>
<dbReference type="CDD" id="cd00161">
    <property type="entry name" value="beta-trefoil_Ricin-like"/>
    <property type="match status" value="1"/>
</dbReference>
<protein>
    <submittedName>
        <fullName evidence="3">RICIN domain-containing protein</fullName>
    </submittedName>
</protein>
<sequence>MRSPTPRTSPRRSGRQGRGVLAAAGVLALAAAAGLATATPAAASDTPGSYTHYGFPSGTAGLSDVTFRTTVTKDAGPASNIFWSHQFGFTAGNGAYTGMQSNGPGQTRTFLFSVWDATEAKTGSTGSYCLDFGGEGVGKSCRLKTDWKEGDTFRTRVAHEGDRWFGVTVTNETTGASFKLGSIRAGSTQISPSGMVDWAEYFEWNNPKASCDDQPYSQARFGVPVANGGAVTASVSSTQVSSSCAAYSRVDTVSGGSVQTNGIGNSVRGPVTGLGGKVLAGAQNTSGSPAIVTGPTGAAEQAWVLGKDGALHLMGQGLCLDVQGGAQANGTPAIVWSCTGGTNQQWRAENGSLRNPASGRCLDIPGSNTTNGTQVIIWDCQGTSNQKWTVPVVP</sequence>
<dbReference type="KEGG" id="sxn:IAG42_33570"/>
<reference evidence="3 4" key="1">
    <citation type="submission" date="2020-09" db="EMBL/GenBank/DDBJ databases">
        <title>A novel species.</title>
        <authorList>
            <person name="Gao J."/>
        </authorList>
    </citation>
    <scope>NUCLEOTIDE SEQUENCE [LARGE SCALE GENOMIC DNA]</scope>
    <source>
        <strain evidence="3 4">CRXT-Y-14</strain>
    </source>
</reference>
<feature type="domain" description="Ricin B lectin" evidence="2">
    <location>
        <begin position="268"/>
        <end position="391"/>
    </location>
</feature>
<dbReference type="Pfam" id="PF11958">
    <property type="entry name" value="DUF3472"/>
    <property type="match status" value="1"/>
</dbReference>
<dbReference type="Gene3D" id="2.80.10.50">
    <property type="match status" value="2"/>
</dbReference>
<evidence type="ECO:0000259" key="2">
    <source>
        <dbReference type="SMART" id="SM00458"/>
    </source>
</evidence>
<dbReference type="Pfam" id="PF00652">
    <property type="entry name" value="Ricin_B_lectin"/>
    <property type="match status" value="1"/>
</dbReference>